<feature type="domain" description="RXYLT1 C-terminal" evidence="1">
    <location>
        <begin position="254"/>
        <end position="440"/>
    </location>
</feature>
<dbReference type="CDD" id="cd21099">
    <property type="entry name" value="RXYLT1-like"/>
    <property type="match status" value="1"/>
</dbReference>
<dbReference type="Pfam" id="PF24785">
    <property type="entry name" value="RXYLT1_C"/>
    <property type="match status" value="1"/>
</dbReference>
<name>A0A6P8F8T6_CLUHA</name>
<dbReference type="PANTHER" id="PTHR15576">
    <property type="entry name" value="RIBITOL-5-PHOSPHATE XYLOSYLTRANSFERASE 1"/>
    <property type="match status" value="1"/>
</dbReference>
<dbReference type="OrthoDB" id="8560686at2759"/>
<accession>A0A6P8F8T6</accession>
<evidence type="ECO:0000313" key="3">
    <source>
        <dbReference type="Proteomes" id="UP000515152"/>
    </source>
</evidence>
<feature type="domain" description="RXYLT1 N-terminal" evidence="2">
    <location>
        <begin position="105"/>
        <end position="248"/>
    </location>
</feature>
<evidence type="ECO:0000259" key="2">
    <source>
        <dbReference type="Pfam" id="PF24786"/>
    </source>
</evidence>
<proteinExistence type="predicted"/>
<dbReference type="AlphaFoldDB" id="A0A6P8F8T6"/>
<sequence>MMRVLRRKIVALVVAAYVAFSLYAAYNVFFSKRIMSRVHRVVKKVSAGDAKLDPKHAQAPSTVEKEWNPWEEELAKEINIQQKRGDAFKGQLGLIAKSRTKRYKVQIWGKAAIGLYLWEHILEGPLNPTDKTGQWREGEILSGKINFSFYTGPAVVQGHIPVDTDSVVLVLNGREQQKISYSTQWLQHAHALVQAHTVTHVAVVLLGSEQCTNDWISPYLRRHGGFVDVLFLVYDSPWVNDKDVFQWPLGVATYRHFPVVMPTAQLVSTNRPYLCNFLGTVYKNSSREILMNILKQDNLEKECITNAREKWLPQETAESLRQYQSALAQSELTLCPVGVNAECYRIYEACAYGSLPVVEDIQTKGRCTEGRSSPLRLLKEAGAPFIFVKDWKELPAILQSERGMSQAQREERRRRLLEWYSGFRQQMKERFTEVLEDAFFKVS</sequence>
<dbReference type="PANTHER" id="PTHR15576:SF1">
    <property type="entry name" value="RIBITOL-5-PHOSPHATE XYLOSYLTRANSFERASE 1"/>
    <property type="match status" value="1"/>
</dbReference>
<dbReference type="Pfam" id="PF24786">
    <property type="entry name" value="RXYLT1_N"/>
    <property type="match status" value="1"/>
</dbReference>
<dbReference type="RefSeq" id="XP_031420376.1">
    <property type="nucleotide sequence ID" value="XM_031564516.2"/>
</dbReference>
<dbReference type="KEGG" id="char:105905127"/>
<dbReference type="Proteomes" id="UP000515152">
    <property type="component" value="Chromosome 3"/>
</dbReference>
<keyword evidence="3" id="KW-1185">Reference proteome</keyword>
<evidence type="ECO:0000313" key="4">
    <source>
        <dbReference type="RefSeq" id="XP_031420376.1"/>
    </source>
</evidence>
<dbReference type="GeneID" id="105905127"/>
<dbReference type="InterPro" id="IPR057538">
    <property type="entry name" value="RXYLT1_C"/>
</dbReference>
<dbReference type="GO" id="GO:0120053">
    <property type="term" value="F:ribitol beta-1,4-xylosyltransferase activity"/>
    <property type="evidence" value="ECO:0007669"/>
    <property type="project" value="InterPro"/>
</dbReference>
<organism evidence="3 4">
    <name type="scientific">Clupea harengus</name>
    <name type="common">Atlantic herring</name>
    <dbReference type="NCBI Taxonomy" id="7950"/>
    <lineage>
        <taxon>Eukaryota</taxon>
        <taxon>Metazoa</taxon>
        <taxon>Chordata</taxon>
        <taxon>Craniata</taxon>
        <taxon>Vertebrata</taxon>
        <taxon>Euteleostomi</taxon>
        <taxon>Actinopterygii</taxon>
        <taxon>Neopterygii</taxon>
        <taxon>Teleostei</taxon>
        <taxon>Clupei</taxon>
        <taxon>Clupeiformes</taxon>
        <taxon>Clupeoidei</taxon>
        <taxon>Clupeidae</taxon>
        <taxon>Clupea</taxon>
    </lineage>
</organism>
<protein>
    <submittedName>
        <fullName evidence="4">Ribitol-5-phosphate xylosyltransferase 1</fullName>
    </submittedName>
</protein>
<gene>
    <name evidence="4" type="primary">rxylt1</name>
</gene>
<dbReference type="InterPro" id="IPR057539">
    <property type="entry name" value="RXYLT1_N"/>
</dbReference>
<dbReference type="GO" id="GO:0035269">
    <property type="term" value="P:protein O-linked glycosylation via mannose"/>
    <property type="evidence" value="ECO:0007669"/>
    <property type="project" value="InterPro"/>
</dbReference>
<dbReference type="CTD" id="10329"/>
<evidence type="ECO:0000259" key="1">
    <source>
        <dbReference type="Pfam" id="PF24785"/>
    </source>
</evidence>
<reference evidence="4" key="1">
    <citation type="submission" date="2025-08" db="UniProtKB">
        <authorList>
            <consortium name="RefSeq"/>
        </authorList>
    </citation>
    <scope>IDENTIFICATION</scope>
</reference>
<dbReference type="InterPro" id="IPR055286">
    <property type="entry name" value="RXYLT1-like"/>
</dbReference>
<dbReference type="GO" id="GO:0005794">
    <property type="term" value="C:Golgi apparatus"/>
    <property type="evidence" value="ECO:0007669"/>
    <property type="project" value="TreeGrafter"/>
</dbReference>